<gene>
    <name evidence="1" type="primary">jg4454</name>
    <name evidence="1" type="ORF">PAEG_LOCUS21079</name>
</gene>
<organism evidence="1 2">
    <name type="scientific">Pararge aegeria aegeria</name>
    <dbReference type="NCBI Taxonomy" id="348720"/>
    <lineage>
        <taxon>Eukaryota</taxon>
        <taxon>Metazoa</taxon>
        <taxon>Ecdysozoa</taxon>
        <taxon>Arthropoda</taxon>
        <taxon>Hexapoda</taxon>
        <taxon>Insecta</taxon>
        <taxon>Pterygota</taxon>
        <taxon>Neoptera</taxon>
        <taxon>Endopterygota</taxon>
        <taxon>Lepidoptera</taxon>
        <taxon>Glossata</taxon>
        <taxon>Ditrysia</taxon>
        <taxon>Papilionoidea</taxon>
        <taxon>Nymphalidae</taxon>
        <taxon>Satyrinae</taxon>
        <taxon>Satyrini</taxon>
        <taxon>Parargina</taxon>
        <taxon>Pararge</taxon>
    </lineage>
</organism>
<proteinExistence type="predicted"/>
<dbReference type="AlphaFoldDB" id="A0A8S4S1V2"/>
<dbReference type="Proteomes" id="UP000838756">
    <property type="component" value="Unassembled WGS sequence"/>
</dbReference>
<evidence type="ECO:0000313" key="2">
    <source>
        <dbReference type="Proteomes" id="UP000838756"/>
    </source>
</evidence>
<evidence type="ECO:0000313" key="1">
    <source>
        <dbReference type="EMBL" id="CAH2245354.1"/>
    </source>
</evidence>
<keyword evidence="2" id="KW-1185">Reference proteome</keyword>
<comment type="caution">
    <text evidence="1">The sequence shown here is derived from an EMBL/GenBank/DDBJ whole genome shotgun (WGS) entry which is preliminary data.</text>
</comment>
<sequence length="141" mass="16209">MLTLILAWQLDASYLISKLDCRKEIANGPKSSLENYINENNTHRSAQVISTTWPSGVGTAIVNMFMILRSDPPCAASRREPRRQAAQDRVLWNSLQKTYVQQWTSIGWHDDDDDDRTTIASALHYLYRICSHSVLHLERSY</sequence>
<protein>
    <submittedName>
        <fullName evidence="1">Jg4454 protein</fullName>
    </submittedName>
</protein>
<dbReference type="EMBL" id="CAKXAJ010025905">
    <property type="protein sequence ID" value="CAH2245354.1"/>
    <property type="molecule type" value="Genomic_DNA"/>
</dbReference>
<name>A0A8S4S1V2_9NEOP</name>
<reference evidence="1" key="1">
    <citation type="submission" date="2022-03" db="EMBL/GenBank/DDBJ databases">
        <authorList>
            <person name="Lindestad O."/>
        </authorList>
    </citation>
    <scope>NUCLEOTIDE SEQUENCE</scope>
</reference>
<accession>A0A8S4S1V2</accession>